<dbReference type="Proteomes" id="UP000019666">
    <property type="component" value="Unassembled WGS sequence"/>
</dbReference>
<dbReference type="STRING" id="442562.Rumeso_02621"/>
<accession>A0A017HPZ2</accession>
<dbReference type="GO" id="GO:0046872">
    <property type="term" value="F:metal ion binding"/>
    <property type="evidence" value="ECO:0007669"/>
    <property type="project" value="UniProtKB-KW"/>
</dbReference>
<dbReference type="AlphaFoldDB" id="A0A017HPZ2"/>
<evidence type="ECO:0000256" key="1">
    <source>
        <dbReference type="ARBA" id="ARBA00001947"/>
    </source>
</evidence>
<keyword evidence="3 9" id="KW-0645">Protease</keyword>
<evidence type="ECO:0000256" key="2">
    <source>
        <dbReference type="ARBA" id="ARBA00010279"/>
    </source>
</evidence>
<name>A0A017HPZ2_9RHOB</name>
<reference evidence="9 10" key="1">
    <citation type="submission" date="2013-02" db="EMBL/GenBank/DDBJ databases">
        <authorList>
            <person name="Fiebig A."/>
            <person name="Goeker M."/>
            <person name="Klenk H.-P.P."/>
        </authorList>
    </citation>
    <scope>NUCLEOTIDE SEQUENCE [LARGE SCALE GENOMIC DNA]</scope>
    <source>
        <strain evidence="9 10">DSM 19309</strain>
    </source>
</reference>
<evidence type="ECO:0000256" key="4">
    <source>
        <dbReference type="ARBA" id="ARBA00022723"/>
    </source>
</evidence>
<sequence>MGDTAGYGHWFGHFTSRNGEQVRANLKAIRNELGSDDLKAVCLGPQDVDCKEGTYAFVMFERPGVVHLCPSFFEMPGMADARVGRVDIEDGTREGTFIHELSHFPFTAGTEDECYGRTTCADLATRAPPRAIAAADSYQYFAEDVTLTFWLAAH</sequence>
<evidence type="ECO:0000313" key="10">
    <source>
        <dbReference type="Proteomes" id="UP000019666"/>
    </source>
</evidence>
<evidence type="ECO:0000256" key="7">
    <source>
        <dbReference type="ARBA" id="ARBA00023049"/>
    </source>
</evidence>
<protein>
    <submittedName>
        <fullName evidence="9">Extracellular protease</fullName>
        <ecNumber evidence="9">3.4.24.-</ecNumber>
    </submittedName>
</protein>
<dbReference type="GO" id="GO:0004222">
    <property type="term" value="F:metalloendopeptidase activity"/>
    <property type="evidence" value="ECO:0007669"/>
    <property type="project" value="InterPro"/>
</dbReference>
<keyword evidence="7" id="KW-0482">Metalloprotease</keyword>
<organism evidence="9 10">
    <name type="scientific">Rubellimicrobium mesophilum DSM 19309</name>
    <dbReference type="NCBI Taxonomy" id="442562"/>
    <lineage>
        <taxon>Bacteria</taxon>
        <taxon>Pseudomonadati</taxon>
        <taxon>Pseudomonadota</taxon>
        <taxon>Alphaproteobacteria</taxon>
        <taxon>Rhodobacterales</taxon>
        <taxon>Roseobacteraceae</taxon>
        <taxon>Rubellimicrobium</taxon>
    </lineage>
</organism>
<keyword evidence="5 9" id="KW-0378">Hydrolase</keyword>
<dbReference type="Gene3D" id="3.40.390.10">
    <property type="entry name" value="Collagenase (Catalytic Domain)"/>
    <property type="match status" value="1"/>
</dbReference>
<dbReference type="InterPro" id="IPR029463">
    <property type="entry name" value="Lys_MEP"/>
</dbReference>
<dbReference type="HOGENOM" id="CLU_122368_0_0_5"/>
<dbReference type="Pfam" id="PF14521">
    <property type="entry name" value="Aspzincin_M35"/>
    <property type="match status" value="1"/>
</dbReference>
<dbReference type="EC" id="3.4.24.-" evidence="9"/>
<keyword evidence="6" id="KW-0862">Zinc</keyword>
<evidence type="ECO:0000313" key="9">
    <source>
        <dbReference type="EMBL" id="EYD75839.1"/>
    </source>
</evidence>
<evidence type="ECO:0000256" key="5">
    <source>
        <dbReference type="ARBA" id="ARBA00022801"/>
    </source>
</evidence>
<comment type="similarity">
    <text evidence="2">Belongs to the peptidase M35 family.</text>
</comment>
<keyword evidence="4" id="KW-0479">Metal-binding</keyword>
<keyword evidence="10" id="KW-1185">Reference proteome</keyword>
<evidence type="ECO:0000256" key="6">
    <source>
        <dbReference type="ARBA" id="ARBA00022833"/>
    </source>
</evidence>
<dbReference type="EMBL" id="AOSK01000065">
    <property type="protein sequence ID" value="EYD75839.1"/>
    <property type="molecule type" value="Genomic_DNA"/>
</dbReference>
<dbReference type="PANTHER" id="PTHR37016:SF3">
    <property type="entry name" value="NEUTRAL PROTEASE 2-RELATED"/>
    <property type="match status" value="1"/>
</dbReference>
<gene>
    <name evidence="9" type="ORF">Rumeso_02621</name>
</gene>
<dbReference type="SUPFAM" id="SSF55486">
    <property type="entry name" value="Metalloproteases ('zincins'), catalytic domain"/>
    <property type="match status" value="1"/>
</dbReference>
<evidence type="ECO:0000256" key="3">
    <source>
        <dbReference type="ARBA" id="ARBA00022670"/>
    </source>
</evidence>
<dbReference type="InterPro" id="IPR024079">
    <property type="entry name" value="MetalloPept_cat_dom_sf"/>
</dbReference>
<dbReference type="SMART" id="SM01351">
    <property type="entry name" value="Aspzincin_M35"/>
    <property type="match status" value="1"/>
</dbReference>
<dbReference type="PANTHER" id="PTHR37016">
    <property type="match status" value="1"/>
</dbReference>
<feature type="domain" description="Lysine-specific metallo-endopeptidase" evidence="8">
    <location>
        <begin position="2"/>
        <end position="143"/>
    </location>
</feature>
<dbReference type="InterPro" id="IPR050414">
    <property type="entry name" value="Fungal_M35_metalloproteases"/>
</dbReference>
<comment type="caution">
    <text evidence="9">The sequence shown here is derived from an EMBL/GenBank/DDBJ whole genome shotgun (WGS) entry which is preliminary data.</text>
</comment>
<evidence type="ECO:0000259" key="8">
    <source>
        <dbReference type="SMART" id="SM01351"/>
    </source>
</evidence>
<proteinExistence type="inferred from homology"/>
<dbReference type="GO" id="GO:0006508">
    <property type="term" value="P:proteolysis"/>
    <property type="evidence" value="ECO:0007669"/>
    <property type="project" value="UniProtKB-KW"/>
</dbReference>
<comment type="cofactor">
    <cofactor evidence="1">
        <name>Zn(2+)</name>
        <dbReference type="ChEBI" id="CHEBI:29105"/>
    </cofactor>
</comment>